<dbReference type="RefSeq" id="WP_114338276.1">
    <property type="nucleotide sequence ID" value="NZ_QPID01000005.1"/>
</dbReference>
<accession>A0A368NKQ0</accession>
<comment type="caution">
    <text evidence="7">The sequence shown here is derived from an EMBL/GenBank/DDBJ whole genome shotgun (WGS) entry which is preliminary data.</text>
</comment>
<comment type="catalytic activity">
    <reaction evidence="5">
        <text>a 2'-deoxyribonucleoside 5'-diphosphate + [thioredoxin]-disulfide + H2O = a ribonucleoside 5'-diphosphate + [thioredoxin]-dithiol</text>
        <dbReference type="Rhea" id="RHEA:23252"/>
        <dbReference type="Rhea" id="RHEA-COMP:10698"/>
        <dbReference type="Rhea" id="RHEA-COMP:10700"/>
        <dbReference type="ChEBI" id="CHEBI:15377"/>
        <dbReference type="ChEBI" id="CHEBI:29950"/>
        <dbReference type="ChEBI" id="CHEBI:50058"/>
        <dbReference type="ChEBI" id="CHEBI:57930"/>
        <dbReference type="ChEBI" id="CHEBI:73316"/>
        <dbReference type="EC" id="1.17.4.1"/>
    </reaction>
</comment>
<dbReference type="GO" id="GO:0004748">
    <property type="term" value="F:ribonucleoside-diphosphate reductase activity, thioredoxin disulfide as acceptor"/>
    <property type="evidence" value="ECO:0007669"/>
    <property type="project" value="UniProtKB-EC"/>
</dbReference>
<dbReference type="Pfam" id="PF12637">
    <property type="entry name" value="TSCPD"/>
    <property type="match status" value="1"/>
</dbReference>
<organism evidence="7 8">
    <name type="scientific">Corallincola holothuriorum</name>
    <dbReference type="NCBI Taxonomy" id="2282215"/>
    <lineage>
        <taxon>Bacteria</taxon>
        <taxon>Pseudomonadati</taxon>
        <taxon>Pseudomonadota</taxon>
        <taxon>Gammaproteobacteria</taxon>
        <taxon>Alteromonadales</taxon>
        <taxon>Psychromonadaceae</taxon>
        <taxon>Corallincola</taxon>
    </lineage>
</organism>
<dbReference type="InterPro" id="IPR024434">
    <property type="entry name" value="TSCPD_dom"/>
</dbReference>
<reference evidence="7 8" key="1">
    <citation type="submission" date="2018-07" db="EMBL/GenBank/DDBJ databases">
        <title>Corallincola holothuriorum sp. nov., a new facultative anaerobe isolated from sea cucumber Apostichopus japonicus.</title>
        <authorList>
            <person name="Xia H."/>
        </authorList>
    </citation>
    <scope>NUCLEOTIDE SEQUENCE [LARGE SCALE GENOMIC DNA]</scope>
    <source>
        <strain evidence="7 8">C4</strain>
    </source>
</reference>
<evidence type="ECO:0000256" key="5">
    <source>
        <dbReference type="ARBA" id="ARBA00047754"/>
    </source>
</evidence>
<dbReference type="GO" id="GO:0071897">
    <property type="term" value="P:DNA biosynthetic process"/>
    <property type="evidence" value="ECO:0007669"/>
    <property type="project" value="UniProtKB-KW"/>
</dbReference>
<comment type="similarity">
    <text evidence="1">Belongs to the ribonucleoside diphosphate reductase class-2 family.</text>
</comment>
<evidence type="ECO:0000256" key="1">
    <source>
        <dbReference type="ARBA" id="ARBA00007405"/>
    </source>
</evidence>
<dbReference type="GO" id="GO:0000166">
    <property type="term" value="F:nucleotide binding"/>
    <property type="evidence" value="ECO:0007669"/>
    <property type="project" value="UniProtKB-KW"/>
</dbReference>
<protein>
    <recommendedName>
        <fullName evidence="2">ribonucleoside-diphosphate reductase</fullName>
        <ecNumber evidence="2">1.17.4.1</ecNumber>
    </recommendedName>
</protein>
<evidence type="ECO:0000256" key="3">
    <source>
        <dbReference type="ARBA" id="ARBA00022634"/>
    </source>
</evidence>
<proteinExistence type="inferred from homology"/>
<name>A0A368NKQ0_9GAMM</name>
<dbReference type="OrthoDB" id="8478578at2"/>
<evidence type="ECO:0000256" key="4">
    <source>
        <dbReference type="ARBA" id="ARBA00022741"/>
    </source>
</evidence>
<feature type="domain" description="TSCPD" evidence="6">
    <location>
        <begin position="58"/>
        <end position="158"/>
    </location>
</feature>
<keyword evidence="3" id="KW-0237">DNA synthesis</keyword>
<evidence type="ECO:0000259" key="6">
    <source>
        <dbReference type="Pfam" id="PF12637"/>
    </source>
</evidence>
<evidence type="ECO:0000256" key="2">
    <source>
        <dbReference type="ARBA" id="ARBA00012274"/>
    </source>
</evidence>
<dbReference type="AlphaFoldDB" id="A0A368NKQ0"/>
<dbReference type="EMBL" id="QPID01000005">
    <property type="protein sequence ID" value="RCU49989.1"/>
    <property type="molecule type" value="Genomic_DNA"/>
</dbReference>
<dbReference type="Proteomes" id="UP000252558">
    <property type="component" value="Unassembled WGS sequence"/>
</dbReference>
<dbReference type="EC" id="1.17.4.1" evidence="2"/>
<sequence>MTIKIDKKIVGYKVCSEQDKLDAQAAAEQEIADNVVTLHEKIDRPEMLIGSTYKIKPPVSEHAFYITINDILLNEGTDHEHQRPFEIFINSKNMEDYSWVVALTRVMSAVFRKGGDATFLVEELKAVFDPKGGYFQPGTGVYMPSMVAEIGQVVERHMKRIGLIGGGEMDARQKALIEEKRKAHETAGKATETEGATSFPPEAVQCGKCHQKSVIKMDGCMTCLNCGDSKCG</sequence>
<evidence type="ECO:0000313" key="8">
    <source>
        <dbReference type="Proteomes" id="UP000252558"/>
    </source>
</evidence>
<gene>
    <name evidence="7" type="ORF">DU002_10205</name>
</gene>
<keyword evidence="8" id="KW-1185">Reference proteome</keyword>
<keyword evidence="4" id="KW-0547">Nucleotide-binding</keyword>
<evidence type="ECO:0000313" key="7">
    <source>
        <dbReference type="EMBL" id="RCU49989.1"/>
    </source>
</evidence>